<keyword evidence="3" id="KW-1185">Reference proteome</keyword>
<dbReference type="Pfam" id="PF09366">
    <property type="entry name" value="DUF1997"/>
    <property type="match status" value="1"/>
</dbReference>
<evidence type="ECO:0008006" key="4">
    <source>
        <dbReference type="Google" id="ProtNLM"/>
    </source>
</evidence>
<dbReference type="InterPro" id="IPR018971">
    <property type="entry name" value="DUF1997"/>
</dbReference>
<sequence length="264" mass="29300">MMTVMMNGRLGPSCCSTSSARRDVVGSGASMRKRRAPKPLGARSSEKARGEELGTAAALVDERRDRKVKVAHLTAVSECEVPVDGAVGEGVEVDSYLKLPIEQYFISDPERITKVSENTFLFELPQMSFFNVWVAPAVTMSVNVEDNPAVVNIECEECLVKGSSFVEKMKINERLRIKVKTSLKEGRNLEAGPVLEAATELDVWCEVVPPFNLLPTAVLEKSCNGVLRRTLNALLKSFMVELKNDYHLWSTNGEYREERASRSL</sequence>
<gene>
    <name evidence="2" type="ORF">A3770_07p48980</name>
</gene>
<organism evidence="2 3">
    <name type="scientific">Chloropicon primus</name>
    <dbReference type="NCBI Taxonomy" id="1764295"/>
    <lineage>
        <taxon>Eukaryota</taxon>
        <taxon>Viridiplantae</taxon>
        <taxon>Chlorophyta</taxon>
        <taxon>Chloropicophyceae</taxon>
        <taxon>Chloropicales</taxon>
        <taxon>Chloropicaceae</taxon>
        <taxon>Chloropicon</taxon>
    </lineage>
</organism>
<evidence type="ECO:0000256" key="1">
    <source>
        <dbReference type="SAM" id="MobiDB-lite"/>
    </source>
</evidence>
<dbReference type="Proteomes" id="UP000316726">
    <property type="component" value="Chromosome 7"/>
</dbReference>
<reference evidence="2 3" key="1">
    <citation type="submission" date="2018-07" db="EMBL/GenBank/DDBJ databases">
        <title>The complete nuclear genome of the prasinophyte Chloropicon primus (CCMP1205).</title>
        <authorList>
            <person name="Pombert J.-F."/>
            <person name="Otis C."/>
            <person name="Turmel M."/>
            <person name="Lemieux C."/>
        </authorList>
    </citation>
    <scope>NUCLEOTIDE SEQUENCE [LARGE SCALE GENOMIC DNA]</scope>
    <source>
        <strain evidence="2 3">CCMP1205</strain>
    </source>
</reference>
<evidence type="ECO:0000313" key="3">
    <source>
        <dbReference type="Proteomes" id="UP000316726"/>
    </source>
</evidence>
<dbReference type="OrthoDB" id="426136at2759"/>
<dbReference type="AlphaFoldDB" id="A0A5B8MSK8"/>
<dbReference type="PANTHER" id="PTHR34131">
    <property type="entry name" value="(RAP ANNOTATION RELEASE2) GALACTOSE-BINDING LIKE DOMAIN CONTAINING PROTEIN"/>
    <property type="match status" value="1"/>
</dbReference>
<feature type="region of interest" description="Disordered" evidence="1">
    <location>
        <begin position="1"/>
        <end position="53"/>
    </location>
</feature>
<accession>A0A5B8MSK8</accession>
<evidence type="ECO:0000313" key="2">
    <source>
        <dbReference type="EMBL" id="QDZ22380.1"/>
    </source>
</evidence>
<dbReference type="EMBL" id="CP031040">
    <property type="protein sequence ID" value="QDZ22380.1"/>
    <property type="molecule type" value="Genomic_DNA"/>
</dbReference>
<protein>
    <recommendedName>
        <fullName evidence="4">DUF1997 domain-containing protein</fullName>
    </recommendedName>
</protein>
<name>A0A5B8MSK8_9CHLO</name>
<dbReference type="PANTHER" id="PTHR34131:SF3">
    <property type="entry name" value="(RAP ANNOTATION RELEASE2) GALACTOSE-BINDING LIKE DOMAIN CONTAINING PROTEIN"/>
    <property type="match status" value="1"/>
</dbReference>
<proteinExistence type="predicted"/>